<feature type="chain" id="PRO_5023026504" description="Alpha/beta hydrolase family protein" evidence="1">
    <location>
        <begin position="30"/>
        <end position="674"/>
    </location>
</feature>
<dbReference type="InterPro" id="IPR029058">
    <property type="entry name" value="AB_hydrolase_fold"/>
</dbReference>
<evidence type="ECO:0008006" key="4">
    <source>
        <dbReference type="Google" id="ProtNLM"/>
    </source>
</evidence>
<sequence length="674" mass="75711" precursor="true">MQSQVRLLNYNCSCAVLLILASISTTMLTAEEIDITTVSVDKARMLDYLVREGGRLGREAIQRVSTPQKLVGEKSQLRKEFRFMIGLDPLPKREPLELSLVRTIECDGYAVDVIHFQSMPKLYVTANLYRPTNLGSGPYPAVILGPGHTPHPSGGKAVRQNYAVPWVREGYIALVIDPIQVAEIFAVHRGTDSFRMWDWYARGYTPIGVEVWNAMRAVDYLLTRPDVDGSKLVVNGCSGGGHLSWMLAAADERIAMSQPVAGTGDILSHISDNLVRLHCDCAYFINTYRHDWSTLAALIAPRPLLIHATTEDVYYPPKSYHSVFESAKTIYKCLGEADRVGLSEDTGPHNYTDTQRNRAVQWGNKWFRGDKSLVKTLPFDEIPAEQLAAFDQSLPKSINARIHEQFIPQAEIPSCSNLAEWERIRQTTLDKLKTVVFRNLPRPYKAYRPERKLRERYSLETEEGIQVGMSSQTSPTGVGNRALLYIASPNDSPAGIRNLLRSYPWQSLPVSTHIIWPRGIGTLSWDDMIQQRIRRSAMLLGRTLDDMRVFDILCAIDLIASQPDFDDGDLTVVGEGEAGILGVYAALLDTRVTRIILKSPPISHKNGPVLLNILRYCDIPQALAMLAPRELILLSDCSNKFDFAKTIYRLYGVEANFKTSQTITQVLHERLNEH</sequence>
<gene>
    <name evidence="2" type="ORF">Pr1d_36080</name>
</gene>
<dbReference type="Proteomes" id="UP000323917">
    <property type="component" value="Chromosome"/>
</dbReference>
<dbReference type="PANTHER" id="PTHR47381:SF3">
    <property type="entry name" value="ALPHA_BETA-HYDROLASES SUPERFAMILY PROTEIN"/>
    <property type="match status" value="1"/>
</dbReference>
<feature type="signal peptide" evidence="1">
    <location>
        <begin position="1"/>
        <end position="29"/>
    </location>
</feature>
<name>A0A5B9QH59_9BACT</name>
<dbReference type="EMBL" id="CP042913">
    <property type="protein sequence ID" value="QEG36296.1"/>
    <property type="molecule type" value="Genomic_DNA"/>
</dbReference>
<dbReference type="KEGG" id="bgok:Pr1d_36080"/>
<organism evidence="2 3">
    <name type="scientific">Bythopirellula goksoeyrii</name>
    <dbReference type="NCBI Taxonomy" id="1400387"/>
    <lineage>
        <taxon>Bacteria</taxon>
        <taxon>Pseudomonadati</taxon>
        <taxon>Planctomycetota</taxon>
        <taxon>Planctomycetia</taxon>
        <taxon>Pirellulales</taxon>
        <taxon>Lacipirellulaceae</taxon>
        <taxon>Bythopirellula</taxon>
    </lineage>
</organism>
<accession>A0A5B9QH59</accession>
<evidence type="ECO:0000256" key="1">
    <source>
        <dbReference type="SAM" id="SignalP"/>
    </source>
</evidence>
<proteinExistence type="predicted"/>
<dbReference type="AlphaFoldDB" id="A0A5B9QH59"/>
<reference evidence="2 3" key="1">
    <citation type="submission" date="2019-08" db="EMBL/GenBank/DDBJ databases">
        <title>Deep-cultivation of Planctomycetes and their phenomic and genomic characterization uncovers novel biology.</title>
        <authorList>
            <person name="Wiegand S."/>
            <person name="Jogler M."/>
            <person name="Boedeker C."/>
            <person name="Pinto D."/>
            <person name="Vollmers J."/>
            <person name="Rivas-Marin E."/>
            <person name="Kohn T."/>
            <person name="Peeters S.H."/>
            <person name="Heuer A."/>
            <person name="Rast P."/>
            <person name="Oberbeckmann S."/>
            <person name="Bunk B."/>
            <person name="Jeske O."/>
            <person name="Meyerdierks A."/>
            <person name="Storesund J.E."/>
            <person name="Kallscheuer N."/>
            <person name="Luecker S."/>
            <person name="Lage O.M."/>
            <person name="Pohl T."/>
            <person name="Merkel B.J."/>
            <person name="Hornburger P."/>
            <person name="Mueller R.-W."/>
            <person name="Bruemmer F."/>
            <person name="Labrenz M."/>
            <person name="Spormann A.M."/>
            <person name="Op den Camp H."/>
            <person name="Overmann J."/>
            <person name="Amann R."/>
            <person name="Jetten M.S.M."/>
            <person name="Mascher T."/>
            <person name="Medema M.H."/>
            <person name="Devos D.P."/>
            <person name="Kaster A.-K."/>
            <person name="Ovreas L."/>
            <person name="Rohde M."/>
            <person name="Galperin M.Y."/>
            <person name="Jogler C."/>
        </authorList>
    </citation>
    <scope>NUCLEOTIDE SEQUENCE [LARGE SCALE GENOMIC DNA]</scope>
    <source>
        <strain evidence="2 3">Pr1d</strain>
    </source>
</reference>
<dbReference type="SUPFAM" id="SSF53474">
    <property type="entry name" value="alpha/beta-Hydrolases"/>
    <property type="match status" value="1"/>
</dbReference>
<keyword evidence="1" id="KW-0732">Signal</keyword>
<keyword evidence="3" id="KW-1185">Reference proteome</keyword>
<evidence type="ECO:0000313" key="3">
    <source>
        <dbReference type="Proteomes" id="UP000323917"/>
    </source>
</evidence>
<evidence type="ECO:0000313" key="2">
    <source>
        <dbReference type="EMBL" id="QEG36296.1"/>
    </source>
</evidence>
<dbReference type="Gene3D" id="3.40.50.1820">
    <property type="entry name" value="alpha/beta hydrolase"/>
    <property type="match status" value="2"/>
</dbReference>
<protein>
    <recommendedName>
        <fullName evidence="4">Alpha/beta hydrolase family protein</fullName>
    </recommendedName>
</protein>
<dbReference type="PANTHER" id="PTHR47381">
    <property type="entry name" value="ALPHA/BETA-HYDROLASES SUPERFAMILY PROTEIN"/>
    <property type="match status" value="1"/>
</dbReference>